<keyword evidence="1" id="KW-0812">Transmembrane</keyword>
<proteinExistence type="predicted"/>
<keyword evidence="1" id="KW-0472">Membrane</keyword>
<protein>
    <submittedName>
        <fullName evidence="2">Protein of uncharacterized function (DUF2752)</fullName>
    </submittedName>
</protein>
<dbReference type="Pfam" id="PF10825">
    <property type="entry name" value="DUF2752"/>
    <property type="match status" value="1"/>
</dbReference>
<feature type="transmembrane region" description="Helical" evidence="1">
    <location>
        <begin position="7"/>
        <end position="25"/>
    </location>
</feature>
<dbReference type="Proteomes" id="UP000215355">
    <property type="component" value="Chromosome 1"/>
</dbReference>
<gene>
    <name evidence="2" type="ORF">SAMEA4412673_00362</name>
</gene>
<dbReference type="EMBL" id="LT906468">
    <property type="protein sequence ID" value="SNV38646.1"/>
    <property type="molecule type" value="Genomic_DNA"/>
</dbReference>
<name>A0AAJ4X8L0_9SPHI</name>
<reference evidence="2 3" key="1">
    <citation type="submission" date="2017-06" db="EMBL/GenBank/DDBJ databases">
        <authorList>
            <consortium name="Pathogen Informatics"/>
        </authorList>
    </citation>
    <scope>NUCLEOTIDE SEQUENCE [LARGE SCALE GENOMIC DNA]</scope>
    <source>
        <strain evidence="2 3">NCTC12149</strain>
    </source>
</reference>
<evidence type="ECO:0000313" key="2">
    <source>
        <dbReference type="EMBL" id="SNV38646.1"/>
    </source>
</evidence>
<sequence>MRGPRNRLYITTGIVCFFGIVWLLLDYYAAANVTLCPVKLVTGYPCPSCGTTRSISALFNGKIVDAFMINPLGIVSSIIIITVLLLMLLDLLTKRDYYFKVYSRAEKFLQQHKAFSAILVLLIILNWAWNISKGL</sequence>
<dbReference type="AlphaFoldDB" id="A0AAJ4X8L0"/>
<feature type="transmembrane region" description="Helical" evidence="1">
    <location>
        <begin position="72"/>
        <end position="93"/>
    </location>
</feature>
<dbReference type="InterPro" id="IPR021215">
    <property type="entry name" value="DUF2752"/>
</dbReference>
<feature type="transmembrane region" description="Helical" evidence="1">
    <location>
        <begin position="114"/>
        <end position="132"/>
    </location>
</feature>
<dbReference type="KEGG" id="smiz:4412673_00362"/>
<dbReference type="RefSeq" id="WP_093101209.1">
    <property type="nucleotide sequence ID" value="NZ_CP158798.1"/>
</dbReference>
<evidence type="ECO:0000256" key="1">
    <source>
        <dbReference type="SAM" id="Phobius"/>
    </source>
</evidence>
<keyword evidence="1" id="KW-1133">Transmembrane helix</keyword>
<evidence type="ECO:0000313" key="3">
    <source>
        <dbReference type="Proteomes" id="UP000215355"/>
    </source>
</evidence>
<accession>A0AAJ4X8L0</accession>
<organism evidence="2 3">
    <name type="scientific">Sphingobacterium mizutaii</name>
    <dbReference type="NCBI Taxonomy" id="1010"/>
    <lineage>
        <taxon>Bacteria</taxon>
        <taxon>Pseudomonadati</taxon>
        <taxon>Bacteroidota</taxon>
        <taxon>Sphingobacteriia</taxon>
        <taxon>Sphingobacteriales</taxon>
        <taxon>Sphingobacteriaceae</taxon>
        <taxon>Sphingobacterium</taxon>
    </lineage>
</organism>